<organism evidence="2 3">
    <name type="scientific">Amycolatopsis vastitatis</name>
    <dbReference type="NCBI Taxonomy" id="1905142"/>
    <lineage>
        <taxon>Bacteria</taxon>
        <taxon>Bacillati</taxon>
        <taxon>Actinomycetota</taxon>
        <taxon>Actinomycetes</taxon>
        <taxon>Pseudonocardiales</taxon>
        <taxon>Pseudonocardiaceae</taxon>
        <taxon>Amycolatopsis</taxon>
    </lineage>
</organism>
<name>A0A229TCS0_9PSEU</name>
<dbReference type="Proteomes" id="UP000215199">
    <property type="component" value="Unassembled WGS sequence"/>
</dbReference>
<proteinExistence type="predicted"/>
<dbReference type="PROSITE" id="PS50943">
    <property type="entry name" value="HTH_CROC1"/>
    <property type="match status" value="1"/>
</dbReference>
<dbReference type="InterPro" id="IPR010982">
    <property type="entry name" value="Lambda_DNA-bd_dom_sf"/>
</dbReference>
<dbReference type="OrthoDB" id="4966777at2"/>
<reference evidence="3" key="1">
    <citation type="submission" date="2017-07" db="EMBL/GenBank/DDBJ databases">
        <title>Comparative genome mining reveals phylogenetic distribution patterns of secondary metabolites in Amycolatopsis.</title>
        <authorList>
            <person name="Adamek M."/>
            <person name="Alanjary M."/>
            <person name="Sales-Ortells H."/>
            <person name="Goodfellow M."/>
            <person name="Bull A.T."/>
            <person name="Kalinowski J."/>
            <person name="Ziemert N."/>
        </authorList>
    </citation>
    <scope>NUCLEOTIDE SEQUENCE [LARGE SCALE GENOMIC DNA]</scope>
    <source>
        <strain evidence="3">H5</strain>
    </source>
</reference>
<comment type="caution">
    <text evidence="2">The sequence shown here is derived from an EMBL/GenBank/DDBJ whole genome shotgun (WGS) entry which is preliminary data.</text>
</comment>
<evidence type="ECO:0000313" key="3">
    <source>
        <dbReference type="Proteomes" id="UP000215199"/>
    </source>
</evidence>
<dbReference type="Gene3D" id="1.10.260.40">
    <property type="entry name" value="lambda repressor-like DNA-binding domains"/>
    <property type="match status" value="1"/>
</dbReference>
<dbReference type="Pfam" id="PF19054">
    <property type="entry name" value="DUF5753"/>
    <property type="match status" value="1"/>
</dbReference>
<dbReference type="GO" id="GO:0003677">
    <property type="term" value="F:DNA binding"/>
    <property type="evidence" value="ECO:0007669"/>
    <property type="project" value="InterPro"/>
</dbReference>
<dbReference type="InterPro" id="IPR001387">
    <property type="entry name" value="Cro/C1-type_HTH"/>
</dbReference>
<gene>
    <name evidence="2" type="ORF">CF165_12020</name>
</gene>
<feature type="domain" description="HTH cro/C1-type" evidence="1">
    <location>
        <begin position="18"/>
        <end position="71"/>
    </location>
</feature>
<dbReference type="AlphaFoldDB" id="A0A229TCS0"/>
<protein>
    <submittedName>
        <fullName evidence="2">Transcriptional regulator</fullName>
    </submittedName>
</protein>
<dbReference type="RefSeq" id="WP_093947556.1">
    <property type="nucleotide sequence ID" value="NZ_NMUL01000009.1"/>
</dbReference>
<dbReference type="CDD" id="cd00093">
    <property type="entry name" value="HTH_XRE"/>
    <property type="match status" value="1"/>
</dbReference>
<evidence type="ECO:0000259" key="1">
    <source>
        <dbReference type="PROSITE" id="PS50943"/>
    </source>
</evidence>
<keyword evidence="3" id="KW-1185">Reference proteome</keyword>
<dbReference type="InterPro" id="IPR043917">
    <property type="entry name" value="DUF5753"/>
</dbReference>
<sequence>MLEPDQQDEQRATLAELLRELRQAAGLSGERLAARCAMSQAKISRMETGKILPSVIDVEQIVAALAVPDDAAEKLVALARVANVGYTSWRSLARTGLWRGQLEIKALHESSQVVRQFLPAIPSGLLQTPDYARQVLTSTVKGRPERDVDKMLEARLSWQRVLEETDRRFEFVLTEQAVRWRRAPVSVMAGQSANLAALSERENVEISVVPLSSEIRASPLNLFVIYDERLVTVELFSGTVALRGPRDIAYHLELFEFFRSHALTGEEATGLLCSIAEEFRRETE</sequence>
<dbReference type="SMART" id="SM00530">
    <property type="entry name" value="HTH_XRE"/>
    <property type="match status" value="1"/>
</dbReference>
<dbReference type="EMBL" id="NMUL01000009">
    <property type="protein sequence ID" value="OXM68800.1"/>
    <property type="molecule type" value="Genomic_DNA"/>
</dbReference>
<dbReference type="SUPFAM" id="SSF47413">
    <property type="entry name" value="lambda repressor-like DNA-binding domains"/>
    <property type="match status" value="1"/>
</dbReference>
<evidence type="ECO:0000313" key="2">
    <source>
        <dbReference type="EMBL" id="OXM68800.1"/>
    </source>
</evidence>
<dbReference type="Pfam" id="PF13560">
    <property type="entry name" value="HTH_31"/>
    <property type="match status" value="1"/>
</dbReference>
<accession>A0A229TCS0</accession>